<dbReference type="InterPro" id="IPR036691">
    <property type="entry name" value="Endo/exonu/phosph_ase_sf"/>
</dbReference>
<dbReference type="Proteomes" id="UP000827092">
    <property type="component" value="Unassembled WGS sequence"/>
</dbReference>
<evidence type="ECO:0000256" key="1">
    <source>
        <dbReference type="SAM" id="MobiDB-lite"/>
    </source>
</evidence>
<sequence length="211" mass="23426">MTLKPLATLPPPSSLSETNAKHPDWSTGTPNQAGNYIKDFALNNFFNIATPSTPTRIGWNSASTIDFGLIRDFNALYDINSIPDLSSDHNPIILEFFLNFSIPKLTTFHTNWELFNNSLTDAPNFLSNINSPADFDAAINNLNDAITSAHNSSFNIKDVRHSQRLSEKPLGHGSFPQMMESSNVLIAHAWLDLASPALMLPLFYSVCRILF</sequence>
<evidence type="ECO:0000259" key="2">
    <source>
        <dbReference type="Pfam" id="PF14529"/>
    </source>
</evidence>
<evidence type="ECO:0000313" key="3">
    <source>
        <dbReference type="EMBL" id="KAG8180622.1"/>
    </source>
</evidence>
<keyword evidence="4" id="KW-1185">Reference proteome</keyword>
<dbReference type="EMBL" id="JAFNEN010000559">
    <property type="protein sequence ID" value="KAG8180622.1"/>
    <property type="molecule type" value="Genomic_DNA"/>
</dbReference>
<dbReference type="GO" id="GO:0003824">
    <property type="term" value="F:catalytic activity"/>
    <property type="evidence" value="ECO:0007669"/>
    <property type="project" value="InterPro"/>
</dbReference>
<dbReference type="SUPFAM" id="SSF56219">
    <property type="entry name" value="DNase I-like"/>
    <property type="match status" value="1"/>
</dbReference>
<feature type="domain" description="Endonuclease/exonuclease/phosphatase" evidence="2">
    <location>
        <begin position="18"/>
        <end position="93"/>
    </location>
</feature>
<feature type="region of interest" description="Disordered" evidence="1">
    <location>
        <begin position="1"/>
        <end position="28"/>
    </location>
</feature>
<proteinExistence type="predicted"/>
<name>A0AAV6U8F6_9ARAC</name>
<accession>A0AAV6U8F6</accession>
<reference evidence="3 4" key="1">
    <citation type="journal article" date="2022" name="Nat. Ecol. Evol.">
        <title>A masculinizing supergene underlies an exaggerated male reproductive morph in a spider.</title>
        <authorList>
            <person name="Hendrickx F."/>
            <person name="De Corte Z."/>
            <person name="Sonet G."/>
            <person name="Van Belleghem S.M."/>
            <person name="Kostlbacher S."/>
            <person name="Vangestel C."/>
        </authorList>
    </citation>
    <scope>NUCLEOTIDE SEQUENCE [LARGE SCALE GENOMIC DNA]</scope>
    <source>
        <strain evidence="3">W744_W776</strain>
    </source>
</reference>
<gene>
    <name evidence="3" type="ORF">JTE90_018240</name>
</gene>
<dbReference type="AlphaFoldDB" id="A0AAV6U8F6"/>
<dbReference type="InterPro" id="IPR005135">
    <property type="entry name" value="Endo/exonuclease/phosphatase"/>
</dbReference>
<dbReference type="Gene3D" id="3.60.10.10">
    <property type="entry name" value="Endonuclease/exonuclease/phosphatase"/>
    <property type="match status" value="1"/>
</dbReference>
<dbReference type="Pfam" id="PF14529">
    <property type="entry name" value="Exo_endo_phos_2"/>
    <property type="match status" value="1"/>
</dbReference>
<protein>
    <recommendedName>
        <fullName evidence="2">Endonuclease/exonuclease/phosphatase domain-containing protein</fullName>
    </recommendedName>
</protein>
<organism evidence="3 4">
    <name type="scientific">Oedothorax gibbosus</name>
    <dbReference type="NCBI Taxonomy" id="931172"/>
    <lineage>
        <taxon>Eukaryota</taxon>
        <taxon>Metazoa</taxon>
        <taxon>Ecdysozoa</taxon>
        <taxon>Arthropoda</taxon>
        <taxon>Chelicerata</taxon>
        <taxon>Arachnida</taxon>
        <taxon>Araneae</taxon>
        <taxon>Araneomorphae</taxon>
        <taxon>Entelegynae</taxon>
        <taxon>Araneoidea</taxon>
        <taxon>Linyphiidae</taxon>
        <taxon>Erigoninae</taxon>
        <taxon>Oedothorax</taxon>
    </lineage>
</organism>
<evidence type="ECO:0000313" key="4">
    <source>
        <dbReference type="Proteomes" id="UP000827092"/>
    </source>
</evidence>
<comment type="caution">
    <text evidence="3">The sequence shown here is derived from an EMBL/GenBank/DDBJ whole genome shotgun (WGS) entry which is preliminary data.</text>
</comment>